<dbReference type="EMBL" id="VCLA01000170">
    <property type="protein sequence ID" value="MQT03506.1"/>
    <property type="molecule type" value="Genomic_DNA"/>
</dbReference>
<feature type="compositionally biased region" description="Low complexity" evidence="1">
    <location>
        <begin position="193"/>
        <end position="205"/>
    </location>
</feature>
<accession>A0A646KR67</accession>
<reference evidence="2 3" key="1">
    <citation type="submission" date="2019-05" db="EMBL/GenBank/DDBJ databases">
        <title>Comparative genomics and metabolomics analyses of clavulanic acid producing Streptomyces species provides insight into specialized metabolism and evolution of beta-lactam biosynthetic gene clusters.</title>
        <authorList>
            <person name="Moore M.A."/>
            <person name="Cruz-Morales P."/>
            <person name="Barona Gomez F."/>
            <person name="Kapil T."/>
        </authorList>
    </citation>
    <scope>NUCLEOTIDE SEQUENCE [LARGE SCALE GENOMIC DNA]</scope>
    <source>
        <strain evidence="2 3">NRRL 5741</strain>
    </source>
</reference>
<name>A0A646KR67_STRJU</name>
<sequence length="205" mass="21345">MFRGRGALEGTHSVNKKLAVALSGGAVLVLALSGCSSDEDKFTVDDWAKKYCDAAKPQLKKEAAAEELIRSTASDGKPGDIQTADSKAFKDLSNVYKGYADAFRTAGTPPIDGGEKLVKDAAAELDANSTSYLDLKKQVDGLDAGDQQKFADGLRPVADGLAKIEQNQNARDKLRASEAGQAMTKQPGCKPVAAPGPAGSAASSR</sequence>
<organism evidence="2 3">
    <name type="scientific">Streptomyces jumonjinensis</name>
    <dbReference type="NCBI Taxonomy" id="1945"/>
    <lineage>
        <taxon>Bacteria</taxon>
        <taxon>Bacillati</taxon>
        <taxon>Actinomycetota</taxon>
        <taxon>Actinomycetes</taxon>
        <taxon>Kitasatosporales</taxon>
        <taxon>Streptomycetaceae</taxon>
        <taxon>Streptomyces</taxon>
    </lineage>
</organism>
<evidence type="ECO:0000313" key="2">
    <source>
        <dbReference type="EMBL" id="MQT03506.1"/>
    </source>
</evidence>
<dbReference type="Proteomes" id="UP000419138">
    <property type="component" value="Unassembled WGS sequence"/>
</dbReference>
<comment type="caution">
    <text evidence="2">The sequence shown here is derived from an EMBL/GenBank/DDBJ whole genome shotgun (WGS) entry which is preliminary data.</text>
</comment>
<gene>
    <name evidence="2" type="ORF">FF041_25990</name>
</gene>
<evidence type="ECO:0000256" key="1">
    <source>
        <dbReference type="SAM" id="MobiDB-lite"/>
    </source>
</evidence>
<proteinExistence type="predicted"/>
<evidence type="ECO:0000313" key="3">
    <source>
        <dbReference type="Proteomes" id="UP000419138"/>
    </source>
</evidence>
<dbReference type="OrthoDB" id="4350650at2"/>
<keyword evidence="3" id="KW-1185">Reference proteome</keyword>
<dbReference type="AlphaFoldDB" id="A0A646KR67"/>
<protein>
    <submittedName>
        <fullName evidence="2">Small secreted protein</fullName>
    </submittedName>
</protein>
<dbReference type="PROSITE" id="PS51257">
    <property type="entry name" value="PROKAR_LIPOPROTEIN"/>
    <property type="match status" value="1"/>
</dbReference>
<feature type="region of interest" description="Disordered" evidence="1">
    <location>
        <begin position="166"/>
        <end position="205"/>
    </location>
</feature>